<keyword evidence="3" id="KW-1185">Reference proteome</keyword>
<dbReference type="PANTHER" id="PTHR12110">
    <property type="entry name" value="HYDROXYPYRUVATE ISOMERASE"/>
    <property type="match status" value="1"/>
</dbReference>
<dbReference type="InterPro" id="IPR036237">
    <property type="entry name" value="Xyl_isomerase-like_sf"/>
</dbReference>
<organism evidence="2 3">
    <name type="scientific">Micropruina glycogenica</name>
    <dbReference type="NCBI Taxonomy" id="75385"/>
    <lineage>
        <taxon>Bacteria</taxon>
        <taxon>Bacillati</taxon>
        <taxon>Actinomycetota</taxon>
        <taxon>Actinomycetes</taxon>
        <taxon>Propionibacteriales</taxon>
        <taxon>Nocardioidaceae</taxon>
        <taxon>Micropruina</taxon>
    </lineage>
</organism>
<gene>
    <name evidence="2" type="ORF">MPLG2_3175</name>
</gene>
<dbReference type="PANTHER" id="PTHR12110:SF41">
    <property type="entry name" value="INOSOSE DEHYDRATASE"/>
    <property type="match status" value="1"/>
</dbReference>
<name>A0A2N9JJH7_9ACTN</name>
<dbReference type="RefSeq" id="WP_105186761.1">
    <property type="nucleotide sequence ID" value="NZ_BAAAGO010000044.1"/>
</dbReference>
<reference evidence="2 3" key="1">
    <citation type="submission" date="2018-02" db="EMBL/GenBank/DDBJ databases">
        <authorList>
            <person name="Cohen D.B."/>
            <person name="Kent A.D."/>
        </authorList>
    </citation>
    <scope>NUCLEOTIDE SEQUENCE [LARGE SCALE GENOMIC DNA]</scope>
    <source>
        <strain evidence="2">1</strain>
    </source>
</reference>
<dbReference type="SUPFAM" id="SSF51658">
    <property type="entry name" value="Xylose isomerase-like"/>
    <property type="match status" value="1"/>
</dbReference>
<dbReference type="KEGG" id="mgg:MPLG2_3175"/>
<dbReference type="Proteomes" id="UP000238164">
    <property type="component" value="Chromosome 1"/>
</dbReference>
<dbReference type="InterPro" id="IPR050312">
    <property type="entry name" value="IolE/XylAMocC-like"/>
</dbReference>
<dbReference type="InterPro" id="IPR013022">
    <property type="entry name" value="Xyl_isomerase-like_TIM-brl"/>
</dbReference>
<evidence type="ECO:0000313" key="3">
    <source>
        <dbReference type="Proteomes" id="UP000238164"/>
    </source>
</evidence>
<sequence>MANIGVQLMMVKNEIGDQGIYPVLERIAELGYRSVEVSQVATDEANIAGLERAKNELGVEVAAMSVGLKKGSTNTGDALDVDFDRVVDNCRRLDCRFTRIGMMPFDAMVSKDAVVAFAEQAEEAAQRLAAEGITLAYHNHHVDFAKHDGETLFDIVRRVSPTLHFEIDVHWVQRGGRNPVDVLREFAGQVELVHLKDYRVATMPESSLGLLEAGDFAGFMAEFANLVQFAEVGQGTIDFGAVIPQALESGAEYLLVEQDQLYGRDPFDCLADSMAHVKSLGY</sequence>
<feature type="domain" description="Xylose isomerase-like TIM barrel" evidence="1">
    <location>
        <begin position="24"/>
        <end position="258"/>
    </location>
</feature>
<dbReference type="Gene3D" id="3.20.20.150">
    <property type="entry name" value="Divalent-metal-dependent TIM barrel enzymes"/>
    <property type="match status" value="1"/>
</dbReference>
<evidence type="ECO:0000313" key="2">
    <source>
        <dbReference type="EMBL" id="SPD88205.1"/>
    </source>
</evidence>
<evidence type="ECO:0000259" key="1">
    <source>
        <dbReference type="Pfam" id="PF01261"/>
    </source>
</evidence>
<dbReference type="Pfam" id="PF01261">
    <property type="entry name" value="AP_endonuc_2"/>
    <property type="match status" value="1"/>
</dbReference>
<proteinExistence type="predicted"/>
<accession>A0A2N9JJH7</accession>
<protein>
    <recommendedName>
        <fullName evidence="1">Xylose isomerase-like TIM barrel domain-containing protein</fullName>
    </recommendedName>
</protein>
<dbReference type="AlphaFoldDB" id="A0A2N9JJH7"/>
<dbReference type="OrthoDB" id="5182842at2"/>
<dbReference type="EMBL" id="LT985188">
    <property type="protein sequence ID" value="SPD88205.1"/>
    <property type="molecule type" value="Genomic_DNA"/>
</dbReference>